<name>A0A7J0HGD4_9ERIC</name>
<dbReference type="Gene3D" id="1.25.70.10">
    <property type="entry name" value="Transcription termination factor 3, mitochondrial"/>
    <property type="match status" value="1"/>
</dbReference>
<evidence type="ECO:0000256" key="3">
    <source>
        <dbReference type="ARBA" id="ARBA00022946"/>
    </source>
</evidence>
<sequence>MFKFLHHLRSPPSSRASRTYYLCFSQINPFSSYLKPTQNSPNQHSFTVTYLISSCGFSPEKALSKSKYVKFETPDKPDSVLAFFKSHGFTQIQISSIITQRPQTLLFDPAKTLLPRLQFLKSIGFSSTDVARVVSASPNIFQRSLEKAIIPSFNFISNLLESDEKTLASIKRYGGLLWFDHQTHVAPSIEILREAGVPNANIMILLTNHPRAFKTGIDKFALIVKEVEKMGFDPSRMNFVSAVRALRQMTKSTWGKKVEIYKKWGWTDDEIRVAFKLQPECMMASEEKIVGVMDFLVNKMGLESSLVARRPKLITLSLEKRIVPRCAVYQILLSKGLINSNGISLTTLLQSSEKRFLENVVNRHKLEAPEILDFGYLSCRMYSSAVAIGVDSAVILQSYEMIFSPSKRVVASGYSHSSMAFQCNGAGAGAGTAGFGFEVFAYLPTVEIRYHSDSVAVITKVKFLELKSWQLISLAL</sequence>
<comment type="caution">
    <text evidence="4">The sequence shown here is derived from an EMBL/GenBank/DDBJ whole genome shotgun (WGS) entry which is preliminary data.</text>
</comment>
<dbReference type="InterPro" id="IPR038538">
    <property type="entry name" value="MTERF_sf"/>
</dbReference>
<gene>
    <name evidence="4" type="ORF">Acr_29g0009760</name>
</gene>
<dbReference type="SMART" id="SM00733">
    <property type="entry name" value="Mterf"/>
    <property type="match status" value="6"/>
</dbReference>
<dbReference type="FunFam" id="1.25.70.10:FF:000001">
    <property type="entry name" value="Mitochondrial transcription termination factor-like"/>
    <property type="match status" value="1"/>
</dbReference>
<evidence type="ECO:0000256" key="1">
    <source>
        <dbReference type="ARBA" id="ARBA00007692"/>
    </source>
</evidence>
<dbReference type="AlphaFoldDB" id="A0A7J0HGD4"/>
<protein>
    <submittedName>
        <fullName evidence="4">Mitochondrial transcription termination factor family protein</fullName>
    </submittedName>
</protein>
<keyword evidence="2" id="KW-0806">Transcription termination</keyword>
<evidence type="ECO:0000313" key="4">
    <source>
        <dbReference type="EMBL" id="GFZ21814.1"/>
    </source>
</evidence>
<dbReference type="PANTHER" id="PTHR13068:SF166">
    <property type="entry name" value="TRANSCRIPTION TERMINATION FACTOR MTERF15, MITOCHONDRIAL-LIKE"/>
    <property type="match status" value="1"/>
</dbReference>
<dbReference type="OrthoDB" id="637682at2759"/>
<keyword evidence="2" id="KW-0805">Transcription regulation</keyword>
<comment type="similarity">
    <text evidence="1">Belongs to the mTERF family.</text>
</comment>
<dbReference type="GO" id="GO:0003676">
    <property type="term" value="F:nucleic acid binding"/>
    <property type="evidence" value="ECO:0007669"/>
    <property type="project" value="InterPro"/>
</dbReference>
<dbReference type="Proteomes" id="UP000585474">
    <property type="component" value="Unassembled WGS sequence"/>
</dbReference>
<evidence type="ECO:0000256" key="2">
    <source>
        <dbReference type="ARBA" id="ARBA00022472"/>
    </source>
</evidence>
<dbReference type="PANTHER" id="PTHR13068">
    <property type="entry name" value="CGI-12 PROTEIN-RELATED"/>
    <property type="match status" value="1"/>
</dbReference>
<dbReference type="GO" id="GO:0006353">
    <property type="term" value="P:DNA-templated transcription termination"/>
    <property type="evidence" value="ECO:0007669"/>
    <property type="project" value="UniProtKB-KW"/>
</dbReference>
<dbReference type="Pfam" id="PF02536">
    <property type="entry name" value="mTERF"/>
    <property type="match status" value="1"/>
</dbReference>
<evidence type="ECO:0000313" key="5">
    <source>
        <dbReference type="Proteomes" id="UP000585474"/>
    </source>
</evidence>
<organism evidence="4 5">
    <name type="scientific">Actinidia rufa</name>
    <dbReference type="NCBI Taxonomy" id="165716"/>
    <lineage>
        <taxon>Eukaryota</taxon>
        <taxon>Viridiplantae</taxon>
        <taxon>Streptophyta</taxon>
        <taxon>Embryophyta</taxon>
        <taxon>Tracheophyta</taxon>
        <taxon>Spermatophyta</taxon>
        <taxon>Magnoliopsida</taxon>
        <taxon>eudicotyledons</taxon>
        <taxon>Gunneridae</taxon>
        <taxon>Pentapetalae</taxon>
        <taxon>asterids</taxon>
        <taxon>Ericales</taxon>
        <taxon>Actinidiaceae</taxon>
        <taxon>Actinidia</taxon>
    </lineage>
</organism>
<keyword evidence="2" id="KW-0804">Transcription</keyword>
<accession>A0A7J0HGD4</accession>
<keyword evidence="3" id="KW-0809">Transit peptide</keyword>
<dbReference type="InterPro" id="IPR003690">
    <property type="entry name" value="MTERF"/>
</dbReference>
<dbReference type="EMBL" id="BJWL01000029">
    <property type="protein sequence ID" value="GFZ21814.1"/>
    <property type="molecule type" value="Genomic_DNA"/>
</dbReference>
<keyword evidence="5" id="KW-1185">Reference proteome</keyword>
<proteinExistence type="inferred from homology"/>
<reference evidence="4 5" key="1">
    <citation type="submission" date="2019-07" db="EMBL/GenBank/DDBJ databases">
        <title>De Novo Assembly of kiwifruit Actinidia rufa.</title>
        <authorList>
            <person name="Sugita-Konishi S."/>
            <person name="Sato K."/>
            <person name="Mori E."/>
            <person name="Abe Y."/>
            <person name="Kisaki G."/>
            <person name="Hamano K."/>
            <person name="Suezawa K."/>
            <person name="Otani M."/>
            <person name="Fukuda T."/>
            <person name="Manabe T."/>
            <person name="Gomi K."/>
            <person name="Tabuchi M."/>
            <person name="Akimitsu K."/>
            <person name="Kataoka I."/>
        </authorList>
    </citation>
    <scope>NUCLEOTIDE SEQUENCE [LARGE SCALE GENOMIC DNA]</scope>
    <source>
        <strain evidence="5">cv. Fuchu</strain>
    </source>
</reference>